<evidence type="ECO:0000256" key="8">
    <source>
        <dbReference type="ARBA" id="ARBA00023212"/>
    </source>
</evidence>
<evidence type="ECO:0000256" key="9">
    <source>
        <dbReference type="ARBA" id="ARBA00023273"/>
    </source>
</evidence>
<comment type="subcellular location">
    <subcellularLocation>
        <location evidence="1">Cytoplasm</location>
        <location evidence="1">Cytoskeleton</location>
        <location evidence="1">Cilium axoneme</location>
    </subcellularLocation>
</comment>
<keyword evidence="7" id="KW-0505">Motor protein</keyword>
<dbReference type="Pfam" id="PF12799">
    <property type="entry name" value="LRR_4"/>
    <property type="match status" value="1"/>
</dbReference>
<dbReference type="GO" id="GO:0030286">
    <property type="term" value="C:dynein complex"/>
    <property type="evidence" value="ECO:0007669"/>
    <property type="project" value="UniProtKB-KW"/>
</dbReference>
<comment type="similarity">
    <text evidence="10">Belongs to the dynein light chain LC1-type family.</text>
</comment>
<dbReference type="EMBL" id="JALJOS010000001">
    <property type="protein sequence ID" value="KAK9845018.1"/>
    <property type="molecule type" value="Genomic_DNA"/>
</dbReference>
<evidence type="ECO:0000313" key="13">
    <source>
        <dbReference type="EMBL" id="KAK9845018.1"/>
    </source>
</evidence>
<feature type="domain" description="NXF1/2/3/5-like leucine-rich repeat" evidence="12">
    <location>
        <begin position="114"/>
        <end position="181"/>
    </location>
</feature>
<keyword evidence="6" id="KW-0243">Dynein</keyword>
<dbReference type="GO" id="GO:0005874">
    <property type="term" value="C:microtubule"/>
    <property type="evidence" value="ECO:0007669"/>
    <property type="project" value="UniProtKB-KW"/>
</dbReference>
<evidence type="ECO:0000256" key="11">
    <source>
        <dbReference type="ARBA" id="ARBA00049760"/>
    </source>
</evidence>
<keyword evidence="5" id="KW-0677">Repeat</keyword>
<dbReference type="Proteomes" id="UP001438707">
    <property type="component" value="Unassembled WGS sequence"/>
</dbReference>
<dbReference type="SMART" id="SM00365">
    <property type="entry name" value="LRR_SD22"/>
    <property type="match status" value="4"/>
</dbReference>
<keyword evidence="14" id="KW-1185">Reference proteome</keyword>
<dbReference type="SUPFAM" id="SSF52058">
    <property type="entry name" value="L domain-like"/>
    <property type="match status" value="1"/>
</dbReference>
<evidence type="ECO:0000259" key="12">
    <source>
        <dbReference type="Pfam" id="PF24048"/>
    </source>
</evidence>
<dbReference type="InterPro" id="IPR057125">
    <property type="entry name" value="NXF1/2/3/5-like_LRR"/>
</dbReference>
<dbReference type="Pfam" id="PF24048">
    <property type="entry name" value="LRR_NXF1-5"/>
    <property type="match status" value="1"/>
</dbReference>
<evidence type="ECO:0000256" key="10">
    <source>
        <dbReference type="ARBA" id="ARBA00049659"/>
    </source>
</evidence>
<name>A0AAW1SFH5_9CHLO</name>
<dbReference type="Gene3D" id="3.80.10.10">
    <property type="entry name" value="Ribonuclease Inhibitor"/>
    <property type="match status" value="1"/>
</dbReference>
<dbReference type="GO" id="GO:0005930">
    <property type="term" value="C:axoneme"/>
    <property type="evidence" value="ECO:0007669"/>
    <property type="project" value="UniProtKB-SubCell"/>
</dbReference>
<dbReference type="InterPro" id="IPR032675">
    <property type="entry name" value="LRR_dom_sf"/>
</dbReference>
<dbReference type="FunFam" id="3.80.10.10:FF:000049">
    <property type="entry name" value="Dynein light chain 1"/>
    <property type="match status" value="1"/>
</dbReference>
<protein>
    <recommendedName>
        <fullName evidence="11">Dynein axonemal light chain 1</fullName>
    </recommendedName>
</protein>
<evidence type="ECO:0000256" key="7">
    <source>
        <dbReference type="ARBA" id="ARBA00023175"/>
    </source>
</evidence>
<keyword evidence="9" id="KW-0966">Cell projection</keyword>
<keyword evidence="8" id="KW-0206">Cytoskeleton</keyword>
<evidence type="ECO:0000256" key="1">
    <source>
        <dbReference type="ARBA" id="ARBA00004430"/>
    </source>
</evidence>
<comment type="caution">
    <text evidence="13">The sequence shown here is derived from an EMBL/GenBank/DDBJ whole genome shotgun (WGS) entry which is preliminary data.</text>
</comment>
<evidence type="ECO:0000256" key="3">
    <source>
        <dbReference type="ARBA" id="ARBA00022614"/>
    </source>
</evidence>
<keyword evidence="3" id="KW-0433">Leucine-rich repeat</keyword>
<sequence length="198" mass="21892">MAKSTSIKDAVANFEKAKGVVAAEAEKVELWGQCPPIDKMDGVLASLKACKHLSLSTNAIEKIGSLAGMDSLRSLSLGRNQIKKLENLEAVASTLEELWVSYNLLERLGGCERLSNLRILFVSNNKLRDWSEVERLATLPKLEEVLFAGNPLYNEYKDKQAVPDYRIEVIKRLPNLKKLDGIPVDVDERDAAAAKRGA</sequence>
<keyword evidence="2" id="KW-0963">Cytoplasm</keyword>
<dbReference type="InterPro" id="IPR001611">
    <property type="entry name" value="Leu-rich_rpt"/>
</dbReference>
<keyword evidence="4" id="KW-0493">Microtubule</keyword>
<evidence type="ECO:0000256" key="6">
    <source>
        <dbReference type="ARBA" id="ARBA00023017"/>
    </source>
</evidence>
<dbReference type="PANTHER" id="PTHR15454:SF73">
    <property type="entry name" value="DYNEIN AXONEMAL LIGHT CHAIN 1"/>
    <property type="match status" value="1"/>
</dbReference>
<accession>A0AAW1SFH5</accession>
<evidence type="ECO:0000256" key="5">
    <source>
        <dbReference type="ARBA" id="ARBA00022737"/>
    </source>
</evidence>
<reference evidence="13 14" key="1">
    <citation type="journal article" date="2024" name="Nat. Commun.">
        <title>Phylogenomics reveals the evolutionary origins of lichenization in chlorophyte algae.</title>
        <authorList>
            <person name="Puginier C."/>
            <person name="Libourel C."/>
            <person name="Otte J."/>
            <person name="Skaloud P."/>
            <person name="Haon M."/>
            <person name="Grisel S."/>
            <person name="Petersen M."/>
            <person name="Berrin J.G."/>
            <person name="Delaux P.M."/>
            <person name="Dal Grande F."/>
            <person name="Keller J."/>
        </authorList>
    </citation>
    <scope>NUCLEOTIDE SEQUENCE [LARGE SCALE GENOMIC DNA]</scope>
    <source>
        <strain evidence="13 14">SAG 2145</strain>
    </source>
</reference>
<dbReference type="InterPro" id="IPR025875">
    <property type="entry name" value="Leu-rich_rpt_4"/>
</dbReference>
<proteinExistence type="inferred from homology"/>
<evidence type="ECO:0000256" key="4">
    <source>
        <dbReference type="ARBA" id="ARBA00022701"/>
    </source>
</evidence>
<evidence type="ECO:0000256" key="2">
    <source>
        <dbReference type="ARBA" id="ARBA00022490"/>
    </source>
</evidence>
<organism evidence="13 14">
    <name type="scientific">Apatococcus lobatus</name>
    <dbReference type="NCBI Taxonomy" id="904363"/>
    <lineage>
        <taxon>Eukaryota</taxon>
        <taxon>Viridiplantae</taxon>
        <taxon>Chlorophyta</taxon>
        <taxon>core chlorophytes</taxon>
        <taxon>Trebouxiophyceae</taxon>
        <taxon>Chlorellales</taxon>
        <taxon>Chlorellaceae</taxon>
        <taxon>Apatococcus</taxon>
    </lineage>
</organism>
<dbReference type="PROSITE" id="PS51450">
    <property type="entry name" value="LRR"/>
    <property type="match status" value="2"/>
</dbReference>
<gene>
    <name evidence="13" type="ORF">WJX74_009724</name>
</gene>
<dbReference type="PANTHER" id="PTHR15454">
    <property type="entry name" value="NISCHARIN RELATED"/>
    <property type="match status" value="1"/>
</dbReference>
<evidence type="ECO:0000313" key="14">
    <source>
        <dbReference type="Proteomes" id="UP001438707"/>
    </source>
</evidence>
<dbReference type="AlphaFoldDB" id="A0AAW1SFH5"/>